<evidence type="ECO:0000259" key="11">
    <source>
        <dbReference type="PROSITE" id="PS50199"/>
    </source>
</evidence>
<dbReference type="GO" id="GO:0043130">
    <property type="term" value="F:ubiquitin binding"/>
    <property type="evidence" value="ECO:0007669"/>
    <property type="project" value="UniProtKB-UniRule"/>
</dbReference>
<proteinExistence type="inferred from homology"/>
<dbReference type="InterPro" id="IPR011993">
    <property type="entry name" value="PH-like_dom_sf"/>
</dbReference>
<reference evidence="14" key="1">
    <citation type="submission" date="2013-05" db="EMBL/GenBank/DDBJ databases">
        <title>The Genome sequence of Mucor circinelloides f. circinelloides 1006PhL.</title>
        <authorList>
            <consortium name="The Broad Institute Genomics Platform"/>
            <person name="Cuomo C."/>
            <person name="Earl A."/>
            <person name="Findley K."/>
            <person name="Lee S.C."/>
            <person name="Walker B."/>
            <person name="Young S."/>
            <person name="Zeng Q."/>
            <person name="Gargeya S."/>
            <person name="Fitzgerald M."/>
            <person name="Haas B."/>
            <person name="Abouelleil A."/>
            <person name="Allen A.W."/>
            <person name="Alvarado L."/>
            <person name="Arachchi H.M."/>
            <person name="Berlin A.M."/>
            <person name="Chapman S.B."/>
            <person name="Gainer-Dewar J."/>
            <person name="Goldberg J."/>
            <person name="Griggs A."/>
            <person name="Gujja S."/>
            <person name="Hansen M."/>
            <person name="Howarth C."/>
            <person name="Imamovic A."/>
            <person name="Ireland A."/>
            <person name="Larimer J."/>
            <person name="McCowan C."/>
            <person name="Murphy C."/>
            <person name="Pearson M."/>
            <person name="Poon T.W."/>
            <person name="Priest M."/>
            <person name="Roberts A."/>
            <person name="Saif S."/>
            <person name="Shea T."/>
            <person name="Sisk P."/>
            <person name="Sykes S."/>
            <person name="Wortman J."/>
            <person name="Nusbaum C."/>
            <person name="Birren B."/>
        </authorList>
    </citation>
    <scope>NUCLEOTIDE SEQUENCE [LARGE SCALE GENOMIC DNA]</scope>
    <source>
        <strain evidence="14">1006PhL</strain>
    </source>
</reference>
<dbReference type="Pfam" id="PF11605">
    <property type="entry name" value="Vps36_ESCRT-II"/>
    <property type="match status" value="1"/>
</dbReference>
<comment type="subcellular location">
    <subcellularLocation>
        <location evidence="10">Cytoplasm</location>
    </subcellularLocation>
    <subcellularLocation>
        <location evidence="10">Endosome</location>
    </subcellularLocation>
</comment>
<feature type="domain" description="RanBP2-type" evidence="11">
    <location>
        <begin position="121"/>
        <end position="151"/>
    </location>
</feature>
<feature type="domain" description="GLUE N-terminal" evidence="12">
    <location>
        <begin position="7"/>
        <end position="255"/>
    </location>
</feature>
<dbReference type="Gene3D" id="2.30.29.30">
    <property type="entry name" value="Pleckstrin-homology domain (PH domain)/Phosphotyrosine-binding domain (PTB)"/>
    <property type="match status" value="2"/>
</dbReference>
<dbReference type="GO" id="GO:0032266">
    <property type="term" value="F:phosphatidylinositol-3-phosphate binding"/>
    <property type="evidence" value="ECO:0007669"/>
    <property type="project" value="UniProtKB-UniRule"/>
</dbReference>
<dbReference type="GO" id="GO:0008270">
    <property type="term" value="F:zinc ion binding"/>
    <property type="evidence" value="ECO:0007669"/>
    <property type="project" value="UniProtKB-KW"/>
</dbReference>
<accession>S2JK41</accession>
<name>S2JK41_MUCC1</name>
<evidence type="ECO:0000256" key="3">
    <source>
        <dbReference type="ARBA" id="ARBA00022723"/>
    </source>
</evidence>
<dbReference type="OrthoDB" id="271448at2759"/>
<comment type="function">
    <text evidence="10">Component of the ESCRT-II complex (endosomal sorting complex required for transport II), which is required for multivesicular body (MVB) formation and sorting of endosomal cargo proteins into MVBs.</text>
</comment>
<sequence>MEFFKSTILSSAKRPELISDESLLIQQGNIGLYDGKHKLDQYQDGVCYLTSHRIIYVDNKNPLESSVELGLNLVKDIESYNGFLRSSPKIIINIDPVAATTAATESSSRNGSSHSLNTGTSNGNVWACPICFFSNKASSEMCELCGVRKQANVSSPSINTPVTNTVTDSSACSICTFINHPSLNQCEMCGADLPREIVPTATTSSSSSNSTNNNSLSSSSKQIRLSFRKGGQSSFLSNLKGALSAKQWEKISTPTIEQTVPTVRGVGISAIEDRIQKTTLEANETMTDAFQDLDRLMMKATEMVKLAEAISNKVSKDPTNEDNELSTLRTHLLNLGIASPVTNLIRGSAGSIYHQELSRELADFLAKFFQKEDDMKSLTDVYCLFNRARGTALISPEDLYKASQQFEQLKLPFRLRKFPSGLLVIQSIDMNDNRAASRVLRHVKEQGGGLTALQLAEIEKLALAVAVEQLDVTEKMGLICRDEGPTGLAFYENLFLVSTTT</sequence>
<dbReference type="EMBL" id="KE123917">
    <property type="protein sequence ID" value="EPB90701.1"/>
    <property type="molecule type" value="Genomic_DNA"/>
</dbReference>
<evidence type="ECO:0000256" key="7">
    <source>
        <dbReference type="ARBA" id="ARBA00022927"/>
    </source>
</evidence>
<evidence type="ECO:0000313" key="13">
    <source>
        <dbReference type="EMBL" id="EPB90701.1"/>
    </source>
</evidence>
<dbReference type="FunFam" id="1.10.10.10:FF:000165">
    <property type="entry name" value="Vacuolar protein sorting protein (Vps36)"/>
    <property type="match status" value="1"/>
</dbReference>
<keyword evidence="3" id="KW-0479">Metal-binding</keyword>
<evidence type="ECO:0000256" key="2">
    <source>
        <dbReference type="ARBA" id="ARBA00022448"/>
    </source>
</evidence>
<evidence type="ECO:0000313" key="14">
    <source>
        <dbReference type="Proteomes" id="UP000014254"/>
    </source>
</evidence>
<dbReference type="InterPro" id="IPR021648">
    <property type="entry name" value="GLUE_dom"/>
</dbReference>
<dbReference type="Pfam" id="PF04157">
    <property type="entry name" value="EAP30"/>
    <property type="match status" value="1"/>
</dbReference>
<evidence type="ECO:0000256" key="10">
    <source>
        <dbReference type="RuleBase" id="RU367095"/>
    </source>
</evidence>
<dbReference type="InterPro" id="IPR036390">
    <property type="entry name" value="WH_DNA-bd_sf"/>
</dbReference>
<comment type="similarity">
    <text evidence="1 10">Belongs to the VPS36 family.</text>
</comment>
<dbReference type="SUPFAM" id="SSF50729">
    <property type="entry name" value="PH domain-like"/>
    <property type="match status" value="2"/>
</dbReference>
<dbReference type="GO" id="GO:0043328">
    <property type="term" value="P:protein transport to vacuole involved in ubiquitin-dependent protein catabolic process via the multivesicular body sorting pathway"/>
    <property type="evidence" value="ECO:0007669"/>
    <property type="project" value="UniProtKB-UniRule"/>
</dbReference>
<evidence type="ECO:0000256" key="1">
    <source>
        <dbReference type="ARBA" id="ARBA00009697"/>
    </source>
</evidence>
<dbReference type="InterPro" id="IPR040608">
    <property type="entry name" value="Snf8/Vps36"/>
</dbReference>
<dbReference type="InterPro" id="IPR001876">
    <property type="entry name" value="Znf_RanBP2"/>
</dbReference>
<dbReference type="VEuPathDB" id="FungiDB:HMPREF1544_02445"/>
<organism evidence="13 14">
    <name type="scientific">Mucor circinelloides f. circinelloides (strain 1006PhL)</name>
    <name type="common">Mucormycosis agent</name>
    <name type="synonym">Calyptromyces circinelloides</name>
    <dbReference type="NCBI Taxonomy" id="1220926"/>
    <lineage>
        <taxon>Eukaryota</taxon>
        <taxon>Fungi</taxon>
        <taxon>Fungi incertae sedis</taxon>
        <taxon>Mucoromycota</taxon>
        <taxon>Mucoromycotina</taxon>
        <taxon>Mucoromycetes</taxon>
        <taxon>Mucorales</taxon>
        <taxon>Mucorineae</taxon>
        <taxon>Mucoraceae</taxon>
        <taxon>Mucor</taxon>
    </lineage>
</organism>
<dbReference type="AlphaFoldDB" id="S2JK41"/>
<dbReference type="OMA" id="RVCYVDH"/>
<dbReference type="GO" id="GO:0000814">
    <property type="term" value="C:ESCRT II complex"/>
    <property type="evidence" value="ECO:0007669"/>
    <property type="project" value="UniProtKB-UniRule"/>
</dbReference>
<evidence type="ECO:0000256" key="4">
    <source>
        <dbReference type="ARBA" id="ARBA00022753"/>
    </source>
</evidence>
<keyword evidence="2 10" id="KW-0813">Transport</keyword>
<dbReference type="PROSITE" id="PS51495">
    <property type="entry name" value="GLUE"/>
    <property type="match status" value="1"/>
</dbReference>
<keyword evidence="6" id="KW-0862">Zinc</keyword>
<dbReference type="Gene3D" id="6.10.140.260">
    <property type="match status" value="1"/>
</dbReference>
<dbReference type="InterPro" id="IPR037855">
    <property type="entry name" value="Vps36"/>
</dbReference>
<dbReference type="Gene3D" id="4.10.1060.10">
    <property type="entry name" value="Zinc finger, RanBP2-type"/>
    <property type="match status" value="1"/>
</dbReference>
<dbReference type="PANTHER" id="PTHR13128">
    <property type="entry name" value="VACUOLAR PROTEIN-SORTING-ASSOCIATED PROTEIN 36"/>
    <property type="match status" value="1"/>
</dbReference>
<protein>
    <recommendedName>
        <fullName evidence="10">Vacuolar protein-sorting-associated protein 36</fullName>
    </recommendedName>
    <alternativeName>
        <fullName evidence="10">ESCRT-II complex subunit VPS36</fullName>
    </alternativeName>
</protein>
<dbReference type="InterPro" id="IPR036443">
    <property type="entry name" value="Znf_RanBP2_sf"/>
</dbReference>
<dbReference type="STRING" id="1220926.S2JK41"/>
<dbReference type="Proteomes" id="UP000014254">
    <property type="component" value="Unassembled WGS sequence"/>
</dbReference>
<dbReference type="GO" id="GO:0031902">
    <property type="term" value="C:late endosome membrane"/>
    <property type="evidence" value="ECO:0007669"/>
    <property type="project" value="UniProtKB-UniRule"/>
</dbReference>
<evidence type="ECO:0000256" key="9">
    <source>
        <dbReference type="PROSITE-ProRule" id="PRU00322"/>
    </source>
</evidence>
<dbReference type="SMART" id="SM00547">
    <property type="entry name" value="ZnF_RBZ"/>
    <property type="match status" value="2"/>
</dbReference>
<keyword evidence="5 9" id="KW-0863">Zinc-finger</keyword>
<dbReference type="SUPFAM" id="SSF90209">
    <property type="entry name" value="Ran binding protein zinc finger-like"/>
    <property type="match status" value="1"/>
</dbReference>
<keyword evidence="14" id="KW-1185">Reference proteome</keyword>
<dbReference type="SUPFAM" id="SSF46785">
    <property type="entry name" value="Winged helix' DNA-binding domain"/>
    <property type="match status" value="1"/>
</dbReference>
<evidence type="ECO:0000256" key="5">
    <source>
        <dbReference type="ARBA" id="ARBA00022771"/>
    </source>
</evidence>
<evidence type="ECO:0000256" key="6">
    <source>
        <dbReference type="ARBA" id="ARBA00022833"/>
    </source>
</evidence>
<dbReference type="eggNOG" id="KOG2760">
    <property type="taxonomic scope" value="Eukaryota"/>
</dbReference>
<dbReference type="InParanoid" id="S2JK41"/>
<keyword evidence="4 10" id="KW-0967">Endosome</keyword>
<dbReference type="Gene3D" id="1.10.10.10">
    <property type="entry name" value="Winged helix-like DNA-binding domain superfamily/Winged helix DNA-binding domain"/>
    <property type="match status" value="2"/>
</dbReference>
<evidence type="ECO:0000259" key="12">
    <source>
        <dbReference type="PROSITE" id="PS51495"/>
    </source>
</evidence>
<evidence type="ECO:0000256" key="8">
    <source>
        <dbReference type="ARBA" id="ARBA00023054"/>
    </source>
</evidence>
<dbReference type="PROSITE" id="PS50199">
    <property type="entry name" value="ZF_RANBP2_2"/>
    <property type="match status" value="1"/>
</dbReference>
<keyword evidence="10" id="KW-0963">Cytoplasm</keyword>
<dbReference type="PROSITE" id="PS01358">
    <property type="entry name" value="ZF_RANBP2_1"/>
    <property type="match status" value="1"/>
</dbReference>
<dbReference type="InterPro" id="IPR036388">
    <property type="entry name" value="WH-like_DNA-bd_sf"/>
</dbReference>
<gene>
    <name evidence="13" type="ORF">HMPREF1544_02445</name>
</gene>
<comment type="subunit">
    <text evidence="10">Component of the endosomal sorting complex required for transport II (ESCRT-II).</text>
</comment>
<keyword evidence="7 10" id="KW-0653">Protein transport</keyword>
<dbReference type="PANTHER" id="PTHR13128:SF12">
    <property type="entry name" value="VACUOLAR PROTEIN-SORTING-ASSOCIATED PROTEIN 36"/>
    <property type="match status" value="1"/>
</dbReference>
<dbReference type="FunCoup" id="S2JK41">
    <property type="interactions" value="172"/>
</dbReference>
<keyword evidence="8" id="KW-0175">Coiled coil</keyword>